<name>A0AAI8ZHN3_9MICO</name>
<dbReference type="KEGG" id="cmc:CMN_01154"/>
<dbReference type="EMBL" id="HE614873">
    <property type="protein sequence ID" value="CCE75106.1"/>
    <property type="molecule type" value="Genomic_DNA"/>
</dbReference>
<gene>
    <name evidence="1" type="ORF">CMN_01154</name>
</gene>
<proteinExistence type="predicted"/>
<reference evidence="1 2" key="1">
    <citation type="submission" date="2011-11" db="EMBL/GenBank/DDBJ databases">
        <authorList>
            <person name="Gartemann K."/>
        </authorList>
    </citation>
    <scope>NUCLEOTIDE SEQUENCE [LARGE SCALE GENOMIC DNA]</scope>
    <source>
        <strain evidence="2">NCPPB 2581</strain>
    </source>
</reference>
<dbReference type="Proteomes" id="UP000012170">
    <property type="component" value="Chromosome"/>
</dbReference>
<evidence type="ECO:0000313" key="1">
    <source>
        <dbReference type="EMBL" id="CCE75106.1"/>
    </source>
</evidence>
<protein>
    <submittedName>
        <fullName evidence="1">Uncharacterized protein</fullName>
    </submittedName>
</protein>
<reference evidence="2" key="2">
    <citation type="submission" date="2013-04" db="EMBL/GenBank/DDBJ databases">
        <title>The genome sequence of the maize-pathogen Clavibacter michiganensis subsp. nebraskensis.</title>
        <authorList>
            <person name="Gartemann K.H."/>
            <person name="Blom J."/>
            <person name="Dreiseikelmann B."/>
            <person name="Fluegel M."/>
            <person name="Jaenicke S."/>
            <person name="Linke B."/>
            <person name="Sczcepanowski R."/>
            <person name="Wittmann J."/>
            <person name="Goesmann A."/>
            <person name="Puehler A."/>
            <person name="Eichenlaub R."/>
            <person name="Rueckert C."/>
        </authorList>
    </citation>
    <scope>NUCLEOTIDE SEQUENCE [LARGE SCALE GENOMIC DNA]</scope>
    <source>
        <strain evidence="2">NCPPB 2581</strain>
    </source>
</reference>
<organism evidence="1 2">
    <name type="scientific">Clavibacter nebraskensis NCPPB 2581</name>
    <dbReference type="NCBI Taxonomy" id="1097677"/>
    <lineage>
        <taxon>Bacteria</taxon>
        <taxon>Bacillati</taxon>
        <taxon>Actinomycetota</taxon>
        <taxon>Actinomycetes</taxon>
        <taxon>Micrococcales</taxon>
        <taxon>Microbacteriaceae</taxon>
        <taxon>Clavibacter</taxon>
    </lineage>
</organism>
<evidence type="ECO:0000313" key="2">
    <source>
        <dbReference type="Proteomes" id="UP000012170"/>
    </source>
</evidence>
<sequence length="52" mass="5705">MRRHPPSRRSTTMTVFLIAIAALSVSAIAGTVVVTARDGYRAMPTRTHRSHV</sequence>
<dbReference type="AlphaFoldDB" id="A0AAI8ZHN3"/>
<accession>A0AAI8ZHN3</accession>